<evidence type="ECO:0000313" key="5">
    <source>
        <dbReference type="Proteomes" id="UP001338582"/>
    </source>
</evidence>
<dbReference type="InterPro" id="IPR048300">
    <property type="entry name" value="TACO1_YebC-like_2nd/3rd_dom"/>
</dbReference>
<feature type="domain" description="TACO1/YebC-like N-terminal" evidence="3">
    <location>
        <begin position="29"/>
        <end position="98"/>
    </location>
</feature>
<dbReference type="KEGG" id="asau:88174597"/>
<dbReference type="PANTHER" id="PTHR12532">
    <property type="entry name" value="TRANSLATIONAL ACTIVATOR OF CYTOCHROME C OXIDASE 1"/>
    <property type="match status" value="1"/>
</dbReference>
<reference evidence="4 5" key="1">
    <citation type="submission" date="2023-10" db="EMBL/GenBank/DDBJ databases">
        <title>Draft Genome Sequence of Candida saopaulonensis from a very Premature Infant with Sepsis.</title>
        <authorList>
            <person name="Ning Y."/>
            <person name="Dai R."/>
            <person name="Xiao M."/>
            <person name="Xu Y."/>
            <person name="Yan Q."/>
            <person name="Zhang L."/>
        </authorList>
    </citation>
    <scope>NUCLEOTIDE SEQUENCE [LARGE SCALE GENOMIC DNA]</scope>
    <source>
        <strain evidence="4 5">19XY460</strain>
    </source>
</reference>
<dbReference type="InterPro" id="IPR026564">
    <property type="entry name" value="Transcrip_reg_TACO1-like_dom3"/>
</dbReference>
<evidence type="ECO:0000259" key="3">
    <source>
        <dbReference type="Pfam" id="PF20772"/>
    </source>
</evidence>
<sequence>MLHLNRLRQLTPIGARSFSGSCVSAAGHSKWQNIRHDKAKNDAKKSKDAHMLATRITSSVKQGGLEGNSQLVTLLEKAKKMCITKKIIDNAVKRGTGEVSNEGVQTFDVLYEFMGAGGIAMIVEATTDNKTRTVSHVKHALSKINASLSPCQYMFQKKGEIIFEPLSENEQIDDVLEVAIDVGAEDVDEYVDTEQEYNGERLFRVLTEHNDLHTVTNNLTQRGYKLKDSKHIYLADADNQVDFPEEYTKGMKKCIELLDETNDVTNYYSNIRDD</sequence>
<dbReference type="InterPro" id="IPR017856">
    <property type="entry name" value="Integrase-like_N"/>
</dbReference>
<dbReference type="EMBL" id="CP138897">
    <property type="protein sequence ID" value="WPK26186.1"/>
    <property type="molecule type" value="Genomic_DNA"/>
</dbReference>
<keyword evidence="5" id="KW-1185">Reference proteome</keyword>
<dbReference type="Pfam" id="PF20772">
    <property type="entry name" value="TACO1_YebC_N"/>
    <property type="match status" value="1"/>
</dbReference>
<comment type="similarity">
    <text evidence="1">Belongs to the TACO1 family.</text>
</comment>
<dbReference type="RefSeq" id="XP_062878567.1">
    <property type="nucleotide sequence ID" value="XM_063022497.1"/>
</dbReference>
<dbReference type="InterPro" id="IPR002876">
    <property type="entry name" value="Transcrip_reg_TACO1-like"/>
</dbReference>
<evidence type="ECO:0000259" key="2">
    <source>
        <dbReference type="Pfam" id="PF01709"/>
    </source>
</evidence>
<dbReference type="Gene3D" id="3.30.70.980">
    <property type="match status" value="2"/>
</dbReference>
<accession>A0AAX4HCD7</accession>
<dbReference type="HAMAP" id="MF_00693">
    <property type="entry name" value="Transcrip_reg_TACO1"/>
    <property type="match status" value="1"/>
</dbReference>
<dbReference type="Gene3D" id="1.10.10.200">
    <property type="match status" value="1"/>
</dbReference>
<dbReference type="PANTHER" id="PTHR12532:SF0">
    <property type="entry name" value="TRANSLATIONAL ACTIVATOR OF CYTOCHROME C OXIDASE 1"/>
    <property type="match status" value="1"/>
</dbReference>
<dbReference type="GeneID" id="88174597"/>
<evidence type="ECO:0000313" key="4">
    <source>
        <dbReference type="EMBL" id="WPK26186.1"/>
    </source>
</evidence>
<gene>
    <name evidence="4" type="ORF">PUMCH_003534</name>
</gene>
<protein>
    <submittedName>
        <fullName evidence="4">Uncharacterized protein</fullName>
    </submittedName>
</protein>
<dbReference type="AlphaFoldDB" id="A0AAX4HCD7"/>
<dbReference type="SUPFAM" id="SSF75625">
    <property type="entry name" value="YebC-like"/>
    <property type="match status" value="1"/>
</dbReference>
<evidence type="ECO:0000256" key="1">
    <source>
        <dbReference type="ARBA" id="ARBA00008724"/>
    </source>
</evidence>
<dbReference type="Pfam" id="PF01709">
    <property type="entry name" value="Transcrip_reg"/>
    <property type="match status" value="1"/>
</dbReference>
<dbReference type="InterPro" id="IPR049083">
    <property type="entry name" value="TACO1_YebC_N"/>
</dbReference>
<dbReference type="InterPro" id="IPR029072">
    <property type="entry name" value="YebC-like"/>
</dbReference>
<dbReference type="Proteomes" id="UP001338582">
    <property type="component" value="Chromosome 4"/>
</dbReference>
<proteinExistence type="inferred from homology"/>
<feature type="domain" description="TACO1/YebC-like second and third" evidence="2">
    <location>
        <begin position="109"/>
        <end position="271"/>
    </location>
</feature>
<dbReference type="GO" id="GO:0005739">
    <property type="term" value="C:mitochondrion"/>
    <property type="evidence" value="ECO:0007669"/>
    <property type="project" value="TreeGrafter"/>
</dbReference>
<name>A0AAX4HCD7_9ASCO</name>
<organism evidence="4 5">
    <name type="scientific">Australozyma saopauloensis</name>
    <dbReference type="NCBI Taxonomy" id="291208"/>
    <lineage>
        <taxon>Eukaryota</taxon>
        <taxon>Fungi</taxon>
        <taxon>Dikarya</taxon>
        <taxon>Ascomycota</taxon>
        <taxon>Saccharomycotina</taxon>
        <taxon>Pichiomycetes</taxon>
        <taxon>Metschnikowiaceae</taxon>
        <taxon>Australozyma</taxon>
    </lineage>
</organism>